<feature type="domain" description="Cytochrome oxidase subunit II copper A binding" evidence="20">
    <location>
        <begin position="94"/>
        <end position="205"/>
    </location>
</feature>
<keyword evidence="6" id="KW-0679">Respiratory chain</keyword>
<dbReference type="Proteomes" id="UP000032675">
    <property type="component" value="Unassembled WGS sequence"/>
</dbReference>
<evidence type="ECO:0000256" key="1">
    <source>
        <dbReference type="ARBA" id="ARBA00004141"/>
    </source>
</evidence>
<dbReference type="GO" id="GO:0020037">
    <property type="term" value="F:heme binding"/>
    <property type="evidence" value="ECO:0007669"/>
    <property type="project" value="InterPro"/>
</dbReference>
<dbReference type="EMBL" id="BANI01000196">
    <property type="protein sequence ID" value="GAN97702.1"/>
    <property type="molecule type" value="Genomic_DNA"/>
</dbReference>
<evidence type="ECO:0000256" key="15">
    <source>
        <dbReference type="ARBA" id="ARBA00024688"/>
    </source>
</evidence>
<dbReference type="Gene3D" id="1.10.287.90">
    <property type="match status" value="1"/>
</dbReference>
<dbReference type="GO" id="GO:0042773">
    <property type="term" value="P:ATP synthesis coupled electron transport"/>
    <property type="evidence" value="ECO:0007669"/>
    <property type="project" value="TreeGrafter"/>
</dbReference>
<dbReference type="InterPro" id="IPR014222">
    <property type="entry name" value="Cyt_c_oxidase_su2"/>
</dbReference>
<dbReference type="PROSITE" id="PS00078">
    <property type="entry name" value="COX2"/>
    <property type="match status" value="1"/>
</dbReference>
<dbReference type="InterPro" id="IPR001505">
    <property type="entry name" value="Copper_CuA"/>
</dbReference>
<dbReference type="InterPro" id="IPR009056">
    <property type="entry name" value="Cyt_c-like_dom"/>
</dbReference>
<evidence type="ECO:0000256" key="14">
    <source>
        <dbReference type="ARBA" id="ARBA00023136"/>
    </source>
</evidence>
<evidence type="ECO:0000256" key="11">
    <source>
        <dbReference type="ARBA" id="ARBA00022989"/>
    </source>
</evidence>
<keyword evidence="7 19" id="KW-0812">Transmembrane</keyword>
<name>A0A0D6Q2D3_KOMEU</name>
<comment type="similarity">
    <text evidence="2">Belongs to the cytochrome c oxidase subunit 2 family.</text>
</comment>
<dbReference type="CDD" id="cd13915">
    <property type="entry name" value="CuRO_HCO_II_like_2"/>
    <property type="match status" value="1"/>
</dbReference>
<evidence type="ECO:0000256" key="9">
    <source>
        <dbReference type="ARBA" id="ARBA00022967"/>
    </source>
</evidence>
<feature type="transmembrane region" description="Helical" evidence="19">
    <location>
        <begin position="16"/>
        <end position="38"/>
    </location>
</feature>
<keyword evidence="9" id="KW-1278">Translocase</keyword>
<evidence type="ECO:0000256" key="16">
    <source>
        <dbReference type="ARBA" id="ARBA00031399"/>
    </source>
</evidence>
<evidence type="ECO:0000256" key="10">
    <source>
        <dbReference type="ARBA" id="ARBA00022982"/>
    </source>
</evidence>
<comment type="subcellular location">
    <subcellularLocation>
        <location evidence="1">Membrane</location>
        <topology evidence="1">Multi-pass membrane protein</topology>
    </subcellularLocation>
</comment>
<dbReference type="Pfam" id="PF00034">
    <property type="entry name" value="Cytochrom_C"/>
    <property type="match status" value="1"/>
</dbReference>
<sequence length="332" mass="36101">MSWLPEASAHASRVDILLAGLLLISLAVLGLVFGLMMLNIIRFRVGSRVPVSAETVAHKSWRFEIGWTATTLAIFFALFLWAARLYVVGFQPPPGAIQIYVTGKQWMWKVQYPGGQREINALHVPLGRPVQLLLTSEDVIHDFSIPVLRIKHDVLPGRYQSLWFTAIQAGAFRFYCTQFCGIGHSRMTGTLIVLTPTDYARWLGQTPASGSLATKGEALFIHNGCSGCHVSQPYAPGADDTSRAPSMVGLYGSEVTGADGQRMRVDNAFLHDAILHIGAARGQVVTYATRMPSYRGVLGEEDLAALIAYLQTLSPSRSPGMGVSAVSARKGD</sequence>
<evidence type="ECO:0000256" key="18">
    <source>
        <dbReference type="PROSITE-ProRule" id="PRU00433"/>
    </source>
</evidence>
<dbReference type="PANTHER" id="PTHR22888">
    <property type="entry name" value="CYTOCHROME C OXIDASE, SUBUNIT II"/>
    <property type="match status" value="1"/>
</dbReference>
<dbReference type="PROSITE" id="PS51007">
    <property type="entry name" value="CYTC"/>
    <property type="match status" value="1"/>
</dbReference>
<feature type="domain" description="Cytochrome c" evidence="21">
    <location>
        <begin position="211"/>
        <end position="314"/>
    </location>
</feature>
<dbReference type="AlphaFoldDB" id="A0A0D6Q2D3"/>
<keyword evidence="8 18" id="KW-0479">Metal-binding</keyword>
<dbReference type="InterPro" id="IPR008972">
    <property type="entry name" value="Cupredoxin"/>
</dbReference>
<evidence type="ECO:0000256" key="12">
    <source>
        <dbReference type="ARBA" id="ARBA00023004"/>
    </source>
</evidence>
<dbReference type="EC" id="7.1.1.9" evidence="3"/>
<comment type="caution">
    <text evidence="22">The sequence shown here is derived from an EMBL/GenBank/DDBJ whole genome shotgun (WGS) entry which is preliminary data.</text>
</comment>
<dbReference type="Gene3D" id="2.60.40.420">
    <property type="entry name" value="Cupredoxins - blue copper proteins"/>
    <property type="match status" value="1"/>
</dbReference>
<dbReference type="SUPFAM" id="SSF49503">
    <property type="entry name" value="Cupredoxins"/>
    <property type="match status" value="1"/>
</dbReference>
<protein>
    <recommendedName>
        <fullName evidence="3">cytochrome-c oxidase</fullName>
        <ecNumber evidence="3">7.1.1.9</ecNumber>
    </recommendedName>
    <alternativeName>
        <fullName evidence="16">Cytochrome aa3 subunit 2</fullName>
    </alternativeName>
</protein>
<feature type="transmembrane region" description="Helical" evidence="19">
    <location>
        <begin position="65"/>
        <end position="87"/>
    </location>
</feature>
<dbReference type="GO" id="GO:0016491">
    <property type="term" value="F:oxidoreductase activity"/>
    <property type="evidence" value="ECO:0007669"/>
    <property type="project" value="InterPro"/>
</dbReference>
<gene>
    <name evidence="22" type="ORF">Geu3261_0231_002</name>
</gene>
<dbReference type="InterPro" id="IPR002429">
    <property type="entry name" value="CcO_II-like_C"/>
</dbReference>
<keyword evidence="11 19" id="KW-1133">Transmembrane helix</keyword>
<dbReference type="NCBIfam" id="TIGR02866">
    <property type="entry name" value="CoxB"/>
    <property type="match status" value="1"/>
</dbReference>
<dbReference type="GO" id="GO:0016020">
    <property type="term" value="C:membrane"/>
    <property type="evidence" value="ECO:0007669"/>
    <property type="project" value="UniProtKB-SubCell"/>
</dbReference>
<dbReference type="PROSITE" id="PS50857">
    <property type="entry name" value="COX2_CUA"/>
    <property type="match status" value="1"/>
</dbReference>
<dbReference type="GO" id="GO:0004129">
    <property type="term" value="F:cytochrome-c oxidase activity"/>
    <property type="evidence" value="ECO:0007669"/>
    <property type="project" value="UniProtKB-EC"/>
</dbReference>
<evidence type="ECO:0000256" key="2">
    <source>
        <dbReference type="ARBA" id="ARBA00007866"/>
    </source>
</evidence>
<comment type="function">
    <text evidence="15">Subunits I and II form the functional core of the enzyme complex. Electrons originating in cytochrome c are transferred via heme a and Cu(A) to the binuclear center formed by heme a3 and Cu(B).</text>
</comment>
<evidence type="ECO:0000256" key="7">
    <source>
        <dbReference type="ARBA" id="ARBA00022692"/>
    </source>
</evidence>
<reference evidence="22 23" key="1">
    <citation type="submission" date="2012-11" db="EMBL/GenBank/DDBJ databases">
        <title>Whole genome sequence of Gluconacetobacter europaeus NBRC3261.</title>
        <authorList>
            <person name="Azuma Y."/>
            <person name="Higashiura N."/>
            <person name="Hirakawa H."/>
            <person name="Matsushita K."/>
        </authorList>
    </citation>
    <scope>NUCLEOTIDE SEQUENCE [LARGE SCALE GENOMIC DNA]</scope>
    <source>
        <strain evidence="22 23">NBRC 3261</strain>
    </source>
</reference>
<evidence type="ECO:0000256" key="19">
    <source>
        <dbReference type="SAM" id="Phobius"/>
    </source>
</evidence>
<evidence type="ECO:0000256" key="4">
    <source>
        <dbReference type="ARBA" id="ARBA00022448"/>
    </source>
</evidence>
<keyword evidence="13" id="KW-0186">Copper</keyword>
<evidence type="ECO:0000259" key="21">
    <source>
        <dbReference type="PROSITE" id="PS51007"/>
    </source>
</evidence>
<evidence type="ECO:0000313" key="23">
    <source>
        <dbReference type="Proteomes" id="UP000032675"/>
    </source>
</evidence>
<evidence type="ECO:0000256" key="3">
    <source>
        <dbReference type="ARBA" id="ARBA00012949"/>
    </source>
</evidence>
<keyword evidence="4" id="KW-0813">Transport</keyword>
<accession>A0A0D6Q2D3</accession>
<evidence type="ECO:0000256" key="13">
    <source>
        <dbReference type="ARBA" id="ARBA00023008"/>
    </source>
</evidence>
<evidence type="ECO:0000256" key="8">
    <source>
        <dbReference type="ARBA" id="ARBA00022723"/>
    </source>
</evidence>
<keyword evidence="14 19" id="KW-0472">Membrane</keyword>
<dbReference type="SUPFAM" id="SSF81464">
    <property type="entry name" value="Cytochrome c oxidase subunit II-like, transmembrane region"/>
    <property type="match status" value="1"/>
</dbReference>
<proteinExistence type="inferred from homology"/>
<keyword evidence="10" id="KW-0249">Electron transport</keyword>
<evidence type="ECO:0000256" key="17">
    <source>
        <dbReference type="ARBA" id="ARBA00047816"/>
    </source>
</evidence>
<keyword evidence="5 18" id="KW-0349">Heme</keyword>
<comment type="catalytic activity">
    <reaction evidence="17">
        <text>4 Fe(II)-[cytochrome c] + O2 + 8 H(+)(in) = 4 Fe(III)-[cytochrome c] + 2 H2O + 4 H(+)(out)</text>
        <dbReference type="Rhea" id="RHEA:11436"/>
        <dbReference type="Rhea" id="RHEA-COMP:10350"/>
        <dbReference type="Rhea" id="RHEA-COMP:14399"/>
        <dbReference type="ChEBI" id="CHEBI:15377"/>
        <dbReference type="ChEBI" id="CHEBI:15378"/>
        <dbReference type="ChEBI" id="CHEBI:15379"/>
        <dbReference type="ChEBI" id="CHEBI:29033"/>
        <dbReference type="ChEBI" id="CHEBI:29034"/>
        <dbReference type="EC" id="7.1.1.9"/>
    </reaction>
</comment>
<evidence type="ECO:0000256" key="5">
    <source>
        <dbReference type="ARBA" id="ARBA00022617"/>
    </source>
</evidence>
<keyword evidence="12 18" id="KW-0408">Iron</keyword>
<dbReference type="PANTHER" id="PTHR22888:SF9">
    <property type="entry name" value="CYTOCHROME C OXIDASE SUBUNIT 2"/>
    <property type="match status" value="1"/>
</dbReference>
<dbReference type="Pfam" id="PF00116">
    <property type="entry name" value="COX2"/>
    <property type="match status" value="1"/>
</dbReference>
<evidence type="ECO:0000259" key="20">
    <source>
        <dbReference type="PROSITE" id="PS50857"/>
    </source>
</evidence>
<dbReference type="GO" id="GO:0005507">
    <property type="term" value="F:copper ion binding"/>
    <property type="evidence" value="ECO:0007669"/>
    <property type="project" value="InterPro"/>
</dbReference>
<evidence type="ECO:0000313" key="22">
    <source>
        <dbReference type="EMBL" id="GAN97702.1"/>
    </source>
</evidence>
<dbReference type="InterPro" id="IPR036909">
    <property type="entry name" value="Cyt_c-like_dom_sf"/>
</dbReference>
<dbReference type="InterPro" id="IPR045187">
    <property type="entry name" value="CcO_II"/>
</dbReference>
<dbReference type="SUPFAM" id="SSF46626">
    <property type="entry name" value="Cytochrome c"/>
    <property type="match status" value="1"/>
</dbReference>
<evidence type="ECO:0000256" key="6">
    <source>
        <dbReference type="ARBA" id="ARBA00022660"/>
    </source>
</evidence>
<organism evidence="22 23">
    <name type="scientific">Komagataeibacter europaeus NBRC 3261</name>
    <dbReference type="NCBI Taxonomy" id="1234669"/>
    <lineage>
        <taxon>Bacteria</taxon>
        <taxon>Pseudomonadati</taxon>
        <taxon>Pseudomonadota</taxon>
        <taxon>Alphaproteobacteria</taxon>
        <taxon>Acetobacterales</taxon>
        <taxon>Acetobacteraceae</taxon>
        <taxon>Komagataeibacter</taxon>
    </lineage>
</organism>
<dbReference type="InterPro" id="IPR036257">
    <property type="entry name" value="Cyt_c_oxidase_su2_TM_sf"/>
</dbReference>
<dbReference type="RefSeq" id="WP_048852116.1">
    <property type="nucleotide sequence ID" value="NZ_BANI01000196.1"/>
</dbReference>